<name>A0A928KSH8_9FIRM</name>
<proteinExistence type="predicted"/>
<gene>
    <name evidence="3" type="ORF">E7512_07705</name>
</gene>
<dbReference type="RefSeq" id="WP_326840363.1">
    <property type="nucleotide sequence ID" value="NZ_SVNY01000003.1"/>
</dbReference>
<dbReference type="Gene3D" id="3.40.50.620">
    <property type="entry name" value="HUPs"/>
    <property type="match status" value="1"/>
</dbReference>
<keyword evidence="1" id="KW-1133">Transmembrane helix</keyword>
<protein>
    <submittedName>
        <fullName evidence="3">YdcF family protein</fullName>
    </submittedName>
</protein>
<sequence length="250" mass="27403">MKRLILLLPAAGLIWYLWPGSVGIWNIGNFLGIGLCVFLLLWGGFAPLLKRRAETAGHLKTYRTGARILSGLLTAGFLWAGILTVQMILAANRTPPKSIPAIVLGSQVRGDEPSLDLWARIGAAERYLKENPKAMCVASGGQGEGENRSEAEVIREKLVGRGISADRILLEDRSESTEENIRYSKELLEKHSLGSHAAIVTDEYHQLRASWLAKRQGLTPYAVSAESPRNILSAMYTRELLALTATLAWG</sequence>
<evidence type="ECO:0000256" key="1">
    <source>
        <dbReference type="SAM" id="Phobius"/>
    </source>
</evidence>
<dbReference type="GO" id="GO:0005886">
    <property type="term" value="C:plasma membrane"/>
    <property type="evidence" value="ECO:0007669"/>
    <property type="project" value="TreeGrafter"/>
</dbReference>
<dbReference type="GO" id="GO:0000270">
    <property type="term" value="P:peptidoglycan metabolic process"/>
    <property type="evidence" value="ECO:0007669"/>
    <property type="project" value="TreeGrafter"/>
</dbReference>
<keyword evidence="1" id="KW-0812">Transmembrane</keyword>
<dbReference type="PANTHER" id="PTHR30336:SF4">
    <property type="entry name" value="ENVELOPE BIOGENESIS FACTOR ELYC"/>
    <property type="match status" value="1"/>
</dbReference>
<dbReference type="InterPro" id="IPR003848">
    <property type="entry name" value="DUF218"/>
</dbReference>
<keyword evidence="1" id="KW-0472">Membrane</keyword>
<dbReference type="GO" id="GO:0043164">
    <property type="term" value="P:Gram-negative-bacterium-type cell wall biogenesis"/>
    <property type="evidence" value="ECO:0007669"/>
    <property type="project" value="TreeGrafter"/>
</dbReference>
<dbReference type="InterPro" id="IPR051599">
    <property type="entry name" value="Cell_Envelope_Assoc"/>
</dbReference>
<feature type="transmembrane region" description="Helical" evidence="1">
    <location>
        <begin position="29"/>
        <end position="49"/>
    </location>
</feature>
<dbReference type="Pfam" id="PF02698">
    <property type="entry name" value="DUF218"/>
    <property type="match status" value="1"/>
</dbReference>
<dbReference type="PANTHER" id="PTHR30336">
    <property type="entry name" value="INNER MEMBRANE PROTEIN, PROBABLE PERMEASE"/>
    <property type="match status" value="1"/>
</dbReference>
<dbReference type="Proteomes" id="UP000754750">
    <property type="component" value="Unassembled WGS sequence"/>
</dbReference>
<accession>A0A928KSH8</accession>
<reference evidence="3" key="1">
    <citation type="submission" date="2019-04" db="EMBL/GenBank/DDBJ databases">
        <title>Evolution of Biomass-Degrading Anaerobic Consortia Revealed by Metagenomics.</title>
        <authorList>
            <person name="Peng X."/>
        </authorList>
    </citation>
    <scope>NUCLEOTIDE SEQUENCE</scope>
    <source>
        <strain evidence="3">SIG551</strain>
    </source>
</reference>
<dbReference type="CDD" id="cd06259">
    <property type="entry name" value="YdcF-like"/>
    <property type="match status" value="1"/>
</dbReference>
<comment type="caution">
    <text evidence="3">The sequence shown here is derived from an EMBL/GenBank/DDBJ whole genome shotgun (WGS) entry which is preliminary data.</text>
</comment>
<dbReference type="EMBL" id="SVNY01000003">
    <property type="protein sequence ID" value="MBE6833449.1"/>
    <property type="molecule type" value="Genomic_DNA"/>
</dbReference>
<dbReference type="InterPro" id="IPR014729">
    <property type="entry name" value="Rossmann-like_a/b/a_fold"/>
</dbReference>
<evidence type="ECO:0000313" key="4">
    <source>
        <dbReference type="Proteomes" id="UP000754750"/>
    </source>
</evidence>
<dbReference type="AlphaFoldDB" id="A0A928KSH8"/>
<feature type="transmembrane region" description="Helical" evidence="1">
    <location>
        <begin position="69"/>
        <end position="89"/>
    </location>
</feature>
<feature type="domain" description="DUF218" evidence="2">
    <location>
        <begin position="101"/>
        <end position="239"/>
    </location>
</feature>
<organism evidence="3 4">
    <name type="scientific">Faecalispora sporosphaeroides</name>
    <dbReference type="NCBI Taxonomy" id="1549"/>
    <lineage>
        <taxon>Bacteria</taxon>
        <taxon>Bacillati</taxon>
        <taxon>Bacillota</taxon>
        <taxon>Clostridia</taxon>
        <taxon>Eubacteriales</taxon>
        <taxon>Oscillospiraceae</taxon>
        <taxon>Faecalispora</taxon>
    </lineage>
</organism>
<evidence type="ECO:0000313" key="3">
    <source>
        <dbReference type="EMBL" id="MBE6833449.1"/>
    </source>
</evidence>
<evidence type="ECO:0000259" key="2">
    <source>
        <dbReference type="Pfam" id="PF02698"/>
    </source>
</evidence>